<organism evidence="2 3">
    <name type="scientific">Corynebacterium diphtheriae (strain ATCC 700971 / NCTC 13129 / Biotype gravis)</name>
    <dbReference type="NCBI Taxonomy" id="257309"/>
    <lineage>
        <taxon>Bacteria</taxon>
        <taxon>Bacillati</taxon>
        <taxon>Actinomycetota</taxon>
        <taxon>Actinomycetes</taxon>
        <taxon>Mycobacteriales</taxon>
        <taxon>Corynebacteriaceae</taxon>
        <taxon>Corynebacterium</taxon>
    </lineage>
</organism>
<protein>
    <recommendedName>
        <fullName evidence="4">Transposase</fullName>
    </recommendedName>
</protein>
<gene>
    <name evidence="2" type="ordered locus">DIP0137</name>
</gene>
<keyword evidence="3" id="KW-1185">Reference proteome</keyword>
<reference evidence="2 3" key="1">
    <citation type="journal article" date="2003" name="Nucleic Acids Res.">
        <title>The complete genome sequence and analysis of Corynebacterium diphtheriae NCTC13129.</title>
        <authorList>
            <person name="Cerdeno-Tarraga A.M."/>
            <person name="Efstratiou A."/>
            <person name="Dover L.G."/>
            <person name="Holden M.T.G."/>
            <person name="Pallen M."/>
            <person name="Bentley S.D."/>
            <person name="Besra G.S."/>
            <person name="Churcher C."/>
            <person name="James K.D."/>
            <person name="De Zoysa A."/>
            <person name="Chillingworth T."/>
            <person name="Cronin A."/>
            <person name="Dowd L."/>
            <person name="Feltwell T."/>
            <person name="Hamlin N."/>
            <person name="Holroyd S."/>
            <person name="Jagels K."/>
            <person name="Moule S."/>
            <person name="Quail M.A."/>
            <person name="Rabbinowitsch E."/>
            <person name="Rutherford K."/>
            <person name="Thomson N.R."/>
            <person name="Unwin L."/>
            <person name="Whitehead S."/>
            <person name="Barrell B.G.Parkhill.J."/>
        </authorList>
    </citation>
    <scope>NUCLEOTIDE SEQUENCE [LARGE SCALE GENOMIC DNA]</scope>
    <source>
        <strain evidence="3">ATCC 700971 / NCTC 13129 / Biotype gravis</strain>
    </source>
</reference>
<proteinExistence type="predicted"/>
<feature type="compositionally biased region" description="Basic and acidic residues" evidence="1">
    <location>
        <begin position="8"/>
        <end position="29"/>
    </location>
</feature>
<feature type="compositionally biased region" description="Polar residues" evidence="1">
    <location>
        <begin position="64"/>
        <end position="75"/>
    </location>
</feature>
<feature type="region of interest" description="Disordered" evidence="1">
    <location>
        <begin position="1"/>
        <end position="29"/>
    </location>
</feature>
<dbReference type="HOGENOM" id="CLU_2664848_0_0_11"/>
<dbReference type="Proteomes" id="UP000002198">
    <property type="component" value="Chromosome"/>
</dbReference>
<dbReference type="KEGG" id="cdi:DIP0137"/>
<name>Q6NK97_CORDI</name>
<dbReference type="STRING" id="257309.DIP0137"/>
<evidence type="ECO:0000313" key="2">
    <source>
        <dbReference type="EMBL" id="CAE48641.1"/>
    </source>
</evidence>
<feature type="region of interest" description="Disordered" evidence="1">
    <location>
        <begin position="50"/>
        <end position="75"/>
    </location>
</feature>
<evidence type="ECO:0000313" key="3">
    <source>
        <dbReference type="Proteomes" id="UP000002198"/>
    </source>
</evidence>
<accession>Q6NK97</accession>
<sequence>MGQARGWARKESQRRGNEHARRNAPLSHDDVIVQLTLGIWSEGRTADAFAQRSITPRKPLGNQHPRTTQRPSDST</sequence>
<dbReference type="AlphaFoldDB" id="Q6NK97"/>
<evidence type="ECO:0008006" key="4">
    <source>
        <dbReference type="Google" id="ProtNLM"/>
    </source>
</evidence>
<dbReference type="EMBL" id="BX248354">
    <property type="protein sequence ID" value="CAE48641.1"/>
    <property type="molecule type" value="Genomic_DNA"/>
</dbReference>
<evidence type="ECO:0000256" key="1">
    <source>
        <dbReference type="SAM" id="MobiDB-lite"/>
    </source>
</evidence>